<dbReference type="Gene3D" id="3.30.1330.40">
    <property type="entry name" value="RutC-like"/>
    <property type="match status" value="1"/>
</dbReference>
<sequence length="132" mass="14290">MSQRESPATKAGHQKVDFDHKVVVTKPALEDRAMILCVLGLGAATLIEATGPWGLSKRGGEFVFVAGMRGIEPATNKLVEGPEARIRQAFLNMAAVAAGDNATLEDATRLVVYVTDMFRYRPIVNSVQEEFG</sequence>
<evidence type="ECO:0000313" key="2">
    <source>
        <dbReference type="Proteomes" id="UP001230188"/>
    </source>
</evidence>
<organism evidence="1 2">
    <name type="scientific">Chrysophaeum taylorii</name>
    <dbReference type="NCBI Taxonomy" id="2483200"/>
    <lineage>
        <taxon>Eukaryota</taxon>
        <taxon>Sar</taxon>
        <taxon>Stramenopiles</taxon>
        <taxon>Ochrophyta</taxon>
        <taxon>Pelagophyceae</taxon>
        <taxon>Pelagomonadales</taxon>
        <taxon>Pelagomonadaceae</taxon>
        <taxon>Chrysophaeum</taxon>
    </lineage>
</organism>
<keyword evidence="2" id="KW-1185">Reference proteome</keyword>
<dbReference type="Pfam" id="PF01042">
    <property type="entry name" value="Ribonuc_L-PSP"/>
    <property type="match status" value="1"/>
</dbReference>
<name>A0AAD7U7H6_9STRA</name>
<dbReference type="SUPFAM" id="SSF55298">
    <property type="entry name" value="YjgF-like"/>
    <property type="match status" value="1"/>
</dbReference>
<dbReference type="CDD" id="cd00448">
    <property type="entry name" value="YjgF_YER057c_UK114_family"/>
    <property type="match status" value="1"/>
</dbReference>
<dbReference type="Proteomes" id="UP001230188">
    <property type="component" value="Unassembled WGS sequence"/>
</dbReference>
<evidence type="ECO:0008006" key="3">
    <source>
        <dbReference type="Google" id="ProtNLM"/>
    </source>
</evidence>
<dbReference type="AlphaFoldDB" id="A0AAD7U7H6"/>
<protein>
    <recommendedName>
        <fullName evidence="3">RidA family protein</fullName>
    </recommendedName>
</protein>
<dbReference type="EMBL" id="JAQMWT010000578">
    <property type="protein sequence ID" value="KAJ8599214.1"/>
    <property type="molecule type" value="Genomic_DNA"/>
</dbReference>
<dbReference type="InterPro" id="IPR035959">
    <property type="entry name" value="RutC-like_sf"/>
</dbReference>
<proteinExistence type="predicted"/>
<evidence type="ECO:0000313" key="1">
    <source>
        <dbReference type="EMBL" id="KAJ8599214.1"/>
    </source>
</evidence>
<comment type="caution">
    <text evidence="1">The sequence shown here is derived from an EMBL/GenBank/DDBJ whole genome shotgun (WGS) entry which is preliminary data.</text>
</comment>
<accession>A0AAD7U7H6</accession>
<gene>
    <name evidence="1" type="ORF">CTAYLR_006388</name>
</gene>
<dbReference type="InterPro" id="IPR006175">
    <property type="entry name" value="YjgF/YER057c/UK114"/>
</dbReference>
<reference evidence="1" key="1">
    <citation type="submission" date="2023-01" db="EMBL/GenBank/DDBJ databases">
        <title>Metagenome sequencing of chrysophaentin producing Chrysophaeum taylorii.</title>
        <authorList>
            <person name="Davison J."/>
            <person name="Bewley C."/>
        </authorList>
    </citation>
    <scope>NUCLEOTIDE SEQUENCE</scope>
    <source>
        <strain evidence="1">NIES-1699</strain>
    </source>
</reference>